<evidence type="ECO:0008006" key="4">
    <source>
        <dbReference type="Google" id="ProtNLM"/>
    </source>
</evidence>
<reference evidence="2" key="1">
    <citation type="journal article" date="2023" name="Mol. Phylogenet. Evol.">
        <title>Genome-scale phylogeny and comparative genomics of the fungal order Sordariales.</title>
        <authorList>
            <person name="Hensen N."/>
            <person name="Bonometti L."/>
            <person name="Westerberg I."/>
            <person name="Brannstrom I.O."/>
            <person name="Guillou S."/>
            <person name="Cros-Aarteil S."/>
            <person name="Calhoun S."/>
            <person name="Haridas S."/>
            <person name="Kuo A."/>
            <person name="Mondo S."/>
            <person name="Pangilinan J."/>
            <person name="Riley R."/>
            <person name="LaButti K."/>
            <person name="Andreopoulos B."/>
            <person name="Lipzen A."/>
            <person name="Chen C."/>
            <person name="Yan M."/>
            <person name="Daum C."/>
            <person name="Ng V."/>
            <person name="Clum A."/>
            <person name="Steindorff A."/>
            <person name="Ohm R.A."/>
            <person name="Martin F."/>
            <person name="Silar P."/>
            <person name="Natvig D.O."/>
            <person name="Lalanne C."/>
            <person name="Gautier V."/>
            <person name="Ament-Velasquez S.L."/>
            <person name="Kruys A."/>
            <person name="Hutchinson M.I."/>
            <person name="Powell A.J."/>
            <person name="Barry K."/>
            <person name="Miller A.N."/>
            <person name="Grigoriev I.V."/>
            <person name="Debuchy R."/>
            <person name="Gladieux P."/>
            <person name="Hiltunen Thoren M."/>
            <person name="Johannesson H."/>
        </authorList>
    </citation>
    <scope>NUCLEOTIDE SEQUENCE</scope>
    <source>
        <strain evidence="2">PSN293</strain>
    </source>
</reference>
<feature type="region of interest" description="Disordered" evidence="1">
    <location>
        <begin position="158"/>
        <end position="229"/>
    </location>
</feature>
<sequence length="719" mass="79242">MVLKLADGNPDLPQPPSKADDRGYDGSALSRPHSTRRLGKQSSQSEVCGEVVVRGDECVSLGWCFWHRACYGCLLCGSKLVAQGLRLEQLFTDEKTADNDVKTAATNGKRVWPGTEKGREIDQIPLCANCVAEVELDQLDEKSVVQKGLRRIDQTDDGMSRRRWEDGHWNHEEEVSGTKKALPSQQRTRHQRSVKNGPNARSSYDGADCESATKDNEQHQEMGYPIPDEPSAIYVSMTDPLGQPAFRPSPTKPIPPWMQVRNIPTTNESLNDHNESNPVLGSRSSWPCSNEPDVSVSRGNDYQSSVQEPSTAYTKSSAGHDSTRANLIAGDIKDSAGSVERSTTVHKTSHPRDGTATEFHSASQTSGREQQLRPVSGQHTGQKLPARRRAGSNRSSYASTICPKKSTSWDKIPACDSRPVVYKRSSIVVDEPLILPSSLMPALDVDKISINTIDTHSAYSTPPEYPSPPGSGGRVTPESASEACESPRTPLRLSGSRRSSVASLPKHASSRELQLEISMQPKTRHSMTNLQDNSARHSPTRAQSTRITREFSKSQAKGKTLRQSISYVDSAGAQHNDKIVSTSYRQEGGSRPVVTKLRKKNPRAEEIAAPTVVTRSQKKKQSTAFLTETCDDCVITDISALDETTLIVTELTSCKNRLMLQLCFDSGTVVHTYGYESDVLVYRYMNGDEKGQRGLDRSIIINDQFARRPLSYTSDKIRV</sequence>
<organism evidence="2 3">
    <name type="scientific">Rhypophila decipiens</name>
    <dbReference type="NCBI Taxonomy" id="261697"/>
    <lineage>
        <taxon>Eukaryota</taxon>
        <taxon>Fungi</taxon>
        <taxon>Dikarya</taxon>
        <taxon>Ascomycota</taxon>
        <taxon>Pezizomycotina</taxon>
        <taxon>Sordariomycetes</taxon>
        <taxon>Sordariomycetidae</taxon>
        <taxon>Sordariales</taxon>
        <taxon>Naviculisporaceae</taxon>
        <taxon>Rhypophila</taxon>
    </lineage>
</organism>
<dbReference type="AlphaFoldDB" id="A0AAN6Y127"/>
<feature type="compositionally biased region" description="Polar residues" evidence="1">
    <location>
        <begin position="526"/>
        <end position="546"/>
    </location>
</feature>
<reference evidence="2" key="2">
    <citation type="submission" date="2023-05" db="EMBL/GenBank/DDBJ databases">
        <authorList>
            <consortium name="Lawrence Berkeley National Laboratory"/>
            <person name="Steindorff A."/>
            <person name="Hensen N."/>
            <person name="Bonometti L."/>
            <person name="Westerberg I."/>
            <person name="Brannstrom I.O."/>
            <person name="Guillou S."/>
            <person name="Cros-Aarteil S."/>
            <person name="Calhoun S."/>
            <person name="Haridas S."/>
            <person name="Kuo A."/>
            <person name="Mondo S."/>
            <person name="Pangilinan J."/>
            <person name="Riley R."/>
            <person name="Labutti K."/>
            <person name="Andreopoulos B."/>
            <person name="Lipzen A."/>
            <person name="Chen C."/>
            <person name="Yanf M."/>
            <person name="Daum C."/>
            <person name="Ng V."/>
            <person name="Clum A."/>
            <person name="Ohm R."/>
            <person name="Martin F."/>
            <person name="Silar P."/>
            <person name="Natvig D."/>
            <person name="Lalanne C."/>
            <person name="Gautier V."/>
            <person name="Ament-Velasquez S.L."/>
            <person name="Kruys A."/>
            <person name="Hutchinson M.I."/>
            <person name="Powell A.J."/>
            <person name="Barry K."/>
            <person name="Miller A.N."/>
            <person name="Grigoriev I.V."/>
            <person name="Debuchy R."/>
            <person name="Gladieux P."/>
            <person name="Thoren M.H."/>
            <person name="Johannesson H."/>
        </authorList>
    </citation>
    <scope>NUCLEOTIDE SEQUENCE</scope>
    <source>
        <strain evidence="2">PSN293</strain>
    </source>
</reference>
<feature type="compositionally biased region" description="Basic and acidic residues" evidence="1">
    <location>
        <begin position="211"/>
        <end position="220"/>
    </location>
</feature>
<evidence type="ECO:0000313" key="2">
    <source>
        <dbReference type="EMBL" id="KAK4210268.1"/>
    </source>
</evidence>
<comment type="caution">
    <text evidence="2">The sequence shown here is derived from an EMBL/GenBank/DDBJ whole genome shotgun (WGS) entry which is preliminary data.</text>
</comment>
<evidence type="ECO:0000256" key="1">
    <source>
        <dbReference type="SAM" id="MobiDB-lite"/>
    </source>
</evidence>
<protein>
    <recommendedName>
        <fullName evidence="4">LIM zinc-binding domain-containing protein</fullName>
    </recommendedName>
</protein>
<dbReference type="Proteomes" id="UP001301769">
    <property type="component" value="Unassembled WGS sequence"/>
</dbReference>
<proteinExistence type="predicted"/>
<name>A0AAN6Y127_9PEZI</name>
<feature type="compositionally biased region" description="Basic and acidic residues" evidence="1">
    <location>
        <begin position="158"/>
        <end position="177"/>
    </location>
</feature>
<dbReference type="EMBL" id="MU858179">
    <property type="protein sequence ID" value="KAK4210268.1"/>
    <property type="molecule type" value="Genomic_DNA"/>
</dbReference>
<feature type="region of interest" description="Disordered" evidence="1">
    <location>
        <begin position="1"/>
        <end position="41"/>
    </location>
</feature>
<keyword evidence="3" id="KW-1185">Reference proteome</keyword>
<feature type="region of interest" description="Disordered" evidence="1">
    <location>
        <begin position="266"/>
        <end position="400"/>
    </location>
</feature>
<feature type="compositionally biased region" description="Polar residues" evidence="1">
    <location>
        <begin position="276"/>
        <end position="288"/>
    </location>
</feature>
<feature type="region of interest" description="Disordered" evidence="1">
    <location>
        <begin position="456"/>
        <end position="558"/>
    </location>
</feature>
<gene>
    <name evidence="2" type="ORF">QBC37DRAFT_403555</name>
</gene>
<accession>A0AAN6Y127</accession>
<feature type="compositionally biased region" description="Polar residues" evidence="1">
    <location>
        <begin position="358"/>
        <end position="369"/>
    </location>
</feature>
<evidence type="ECO:0000313" key="3">
    <source>
        <dbReference type="Proteomes" id="UP001301769"/>
    </source>
</evidence>
<feature type="compositionally biased region" description="Polar residues" evidence="1">
    <location>
        <begin position="297"/>
        <end position="320"/>
    </location>
</feature>